<keyword evidence="4 8" id="KW-1133">Transmembrane helix</keyword>
<evidence type="ECO:0000256" key="3">
    <source>
        <dbReference type="ARBA" id="ARBA00022737"/>
    </source>
</evidence>
<evidence type="ECO:0000259" key="11">
    <source>
        <dbReference type="PROSITE" id="PS51846"/>
    </source>
</evidence>
<dbReference type="InterPro" id="IPR016169">
    <property type="entry name" value="FAD-bd_PCMH_sub2"/>
</dbReference>
<dbReference type="SMART" id="SM01091">
    <property type="entry name" value="CorC_HlyC"/>
    <property type="match status" value="1"/>
</dbReference>
<dbReference type="InterPro" id="IPR005170">
    <property type="entry name" value="Transptr-assoc_dom"/>
</dbReference>
<evidence type="ECO:0000256" key="6">
    <source>
        <dbReference type="ARBA" id="ARBA00023136"/>
    </source>
</evidence>
<dbReference type="InterPro" id="IPR044751">
    <property type="entry name" value="Ion_transp-like_CBS"/>
</dbReference>
<dbReference type="Gene3D" id="3.10.580.10">
    <property type="entry name" value="CBS-domain"/>
    <property type="match status" value="1"/>
</dbReference>
<dbReference type="PROSITE" id="PS51846">
    <property type="entry name" value="CNNM"/>
    <property type="match status" value="1"/>
</dbReference>
<comment type="subcellular location">
    <subcellularLocation>
        <location evidence="1">Membrane</location>
        <topology evidence="1">Multi-pass membrane protein</topology>
    </subcellularLocation>
</comment>
<dbReference type="CDD" id="cd04590">
    <property type="entry name" value="CBS_pair_CorC_HlyC_assoc"/>
    <property type="match status" value="1"/>
</dbReference>
<dbReference type="GO" id="GO:0005886">
    <property type="term" value="C:plasma membrane"/>
    <property type="evidence" value="ECO:0007669"/>
    <property type="project" value="TreeGrafter"/>
</dbReference>
<comment type="caution">
    <text evidence="12">The sequence shown here is derived from an EMBL/GenBank/DDBJ whole genome shotgun (WGS) entry which is preliminary data.</text>
</comment>
<organism evidence="12 13">
    <name type="scientific">Candidatus Opimibacter skivensis</name>
    <dbReference type="NCBI Taxonomy" id="2982028"/>
    <lineage>
        <taxon>Bacteria</taxon>
        <taxon>Pseudomonadati</taxon>
        <taxon>Bacteroidota</taxon>
        <taxon>Saprospiria</taxon>
        <taxon>Saprospirales</taxon>
        <taxon>Saprospiraceae</taxon>
        <taxon>Candidatus Opimibacter</taxon>
    </lineage>
</organism>
<dbReference type="Gene3D" id="3.30.465.10">
    <property type="match status" value="1"/>
</dbReference>
<keyword evidence="2 8" id="KW-0812">Transmembrane</keyword>
<gene>
    <name evidence="12" type="ORF">IPP15_19955</name>
</gene>
<evidence type="ECO:0000259" key="10">
    <source>
        <dbReference type="PROSITE" id="PS51371"/>
    </source>
</evidence>
<dbReference type="InterPro" id="IPR046342">
    <property type="entry name" value="CBS_dom_sf"/>
</dbReference>
<reference evidence="12 13" key="1">
    <citation type="submission" date="2020-10" db="EMBL/GenBank/DDBJ databases">
        <title>Connecting structure to function with the recovery of over 1000 high-quality activated sludge metagenome-assembled genomes encoding full-length rRNA genes using long-read sequencing.</title>
        <authorList>
            <person name="Singleton C.M."/>
            <person name="Petriglieri F."/>
            <person name="Kristensen J.M."/>
            <person name="Kirkegaard R.H."/>
            <person name="Michaelsen T.Y."/>
            <person name="Andersen M.H."/>
            <person name="Karst S.M."/>
            <person name="Dueholm M.S."/>
            <person name="Nielsen P.H."/>
            <person name="Albertsen M."/>
        </authorList>
    </citation>
    <scope>NUCLEOTIDE SEQUENCE [LARGE SCALE GENOMIC DNA]</scope>
    <source>
        <strain evidence="12">Ribe_18-Q3-R11-54_MAXAC.273</strain>
    </source>
</reference>
<dbReference type="PROSITE" id="PS51371">
    <property type="entry name" value="CBS"/>
    <property type="match status" value="1"/>
</dbReference>
<evidence type="ECO:0000313" key="12">
    <source>
        <dbReference type="EMBL" id="MBK9984606.1"/>
    </source>
</evidence>
<accession>A0A9D7SYM2</accession>
<dbReference type="InterPro" id="IPR036318">
    <property type="entry name" value="FAD-bd_PCMH-like_sf"/>
</dbReference>
<feature type="domain" description="CNNM transmembrane" evidence="11">
    <location>
        <begin position="1"/>
        <end position="193"/>
    </location>
</feature>
<evidence type="ECO:0000256" key="7">
    <source>
        <dbReference type="PROSITE-ProRule" id="PRU00703"/>
    </source>
</evidence>
<dbReference type="PANTHER" id="PTHR22777:SF17">
    <property type="entry name" value="UPF0053 PROTEIN SLL0260"/>
    <property type="match status" value="1"/>
</dbReference>
<evidence type="ECO:0000256" key="1">
    <source>
        <dbReference type="ARBA" id="ARBA00004141"/>
    </source>
</evidence>
<evidence type="ECO:0000256" key="5">
    <source>
        <dbReference type="ARBA" id="ARBA00023122"/>
    </source>
</evidence>
<dbReference type="InterPro" id="IPR002550">
    <property type="entry name" value="CNNM"/>
</dbReference>
<evidence type="ECO:0000256" key="2">
    <source>
        <dbReference type="ARBA" id="ARBA00022692"/>
    </source>
</evidence>
<proteinExistence type="predicted"/>
<dbReference type="Pfam" id="PF00571">
    <property type="entry name" value="CBS"/>
    <property type="match status" value="2"/>
</dbReference>
<dbReference type="InterPro" id="IPR000644">
    <property type="entry name" value="CBS_dom"/>
</dbReference>
<keyword evidence="5 7" id="KW-0129">CBS domain</keyword>
<dbReference type="PANTHER" id="PTHR22777">
    <property type="entry name" value="HEMOLYSIN-RELATED"/>
    <property type="match status" value="1"/>
</dbReference>
<evidence type="ECO:0000256" key="8">
    <source>
        <dbReference type="PROSITE-ProRule" id="PRU01193"/>
    </source>
</evidence>
<keyword evidence="3" id="KW-0677">Repeat</keyword>
<sequence length="417" mass="48050">MFTLIIFIFITLILSAFFAGTEIAFITANKLGVEIERDKGTRRSKMISRFYEKPKEFLSVLLVGSNVMLVVFTYLMMRLIEPWLLPFIGSEALRLIIITLMATLVMLVLGEFLPKLVFRLFANRAFILVSYPMVFFQWILKFPAWVMISFSNVLLRYVFRAPIKHVQDVFTRLDLQDFVEGSLAKDDDSMEADMFKNALQLKNLKAKACMVPRTEIVHIDVEDGIEELKKTFLDTRHSRILISNGDIDNLLGYIHHQSLLNGTKNIKDMIIPIQYVPEVTSVLDIMSSFTRQQNNIAVVVDEFGGTAGIITLEDIAEEIFGEIEDEHDVEEYVEEMINDKEYLFSARLEIDYLNEEYPALKFPEGEYETLSGYIVMTSGTIPEQGKELLLDDYRFVFEKVSNKKIELVRVFLVDAKD</sequence>
<dbReference type="SUPFAM" id="SSF56176">
    <property type="entry name" value="FAD-binding/transporter-associated domain-like"/>
    <property type="match status" value="1"/>
</dbReference>
<dbReference type="SUPFAM" id="SSF54631">
    <property type="entry name" value="CBS-domain pair"/>
    <property type="match status" value="1"/>
</dbReference>
<evidence type="ECO:0000256" key="4">
    <source>
        <dbReference type="ARBA" id="ARBA00022989"/>
    </source>
</evidence>
<dbReference type="Pfam" id="PF01595">
    <property type="entry name" value="CNNM"/>
    <property type="match status" value="1"/>
</dbReference>
<dbReference type="EMBL" id="JADKGY010000030">
    <property type="protein sequence ID" value="MBK9984606.1"/>
    <property type="molecule type" value="Genomic_DNA"/>
</dbReference>
<evidence type="ECO:0000313" key="13">
    <source>
        <dbReference type="Proteomes" id="UP000808337"/>
    </source>
</evidence>
<dbReference type="AlphaFoldDB" id="A0A9D7SYM2"/>
<dbReference type="Proteomes" id="UP000808337">
    <property type="component" value="Unassembled WGS sequence"/>
</dbReference>
<feature type="transmembrane region" description="Helical" evidence="9">
    <location>
        <begin position="6"/>
        <end position="28"/>
    </location>
</feature>
<protein>
    <submittedName>
        <fullName evidence="12">HlyC/CorC family transporter</fullName>
    </submittedName>
</protein>
<keyword evidence="6 8" id="KW-0472">Membrane</keyword>
<feature type="transmembrane region" description="Helical" evidence="9">
    <location>
        <begin position="57"/>
        <end position="77"/>
    </location>
</feature>
<feature type="domain" description="CBS" evidence="10">
    <location>
        <begin position="269"/>
        <end position="326"/>
    </location>
</feature>
<evidence type="ECO:0000256" key="9">
    <source>
        <dbReference type="SAM" id="Phobius"/>
    </source>
</evidence>
<dbReference type="GO" id="GO:0050660">
    <property type="term" value="F:flavin adenine dinucleotide binding"/>
    <property type="evidence" value="ECO:0007669"/>
    <property type="project" value="InterPro"/>
</dbReference>
<feature type="transmembrane region" description="Helical" evidence="9">
    <location>
        <begin position="83"/>
        <end position="109"/>
    </location>
</feature>
<name>A0A9D7SYM2_9BACT</name>
<dbReference type="Pfam" id="PF03471">
    <property type="entry name" value="CorC_HlyC"/>
    <property type="match status" value="1"/>
</dbReference>